<dbReference type="RefSeq" id="XP_013337539.1">
    <property type="nucleotide sequence ID" value="XM_013482085.1"/>
</dbReference>
<feature type="region of interest" description="Disordered" evidence="1">
    <location>
        <begin position="220"/>
        <end position="267"/>
    </location>
</feature>
<sequence>AVQHFLGPLEIRTDLKGADVFGDAVAALKAFERFHRGHCGPRESSTPTPQASCLEKLEGSLAQHAANGGPANATQQLLPILSLTCRYREQMEHWLSAGPEEVESLAFLLGRAVIIGSPAASLVYAEKEGQDEGSQPQEQQQQNQQEQQQPQQQQHQHQQQKQNSGLLPNELALYKLQRDLALLPELAVELHIGPEEAPSLISPSLQMTALDVQTVEDLRPFMPDDYPLPTDLEASASAQQPNDGSKRSPRNSRKRESGAAPESGGGGDYLLDCAHRRSAPVSVWLENLRAFCVKPRDPAGADACEVLKLWLLGPGEQQGPQSDAESPRSIAALPALIRVAEWNTQKPKSTLKIPELDIALEPLHLRPGATGRDELEKAQAFNLVGGIYAGRGTVRHQRPSERAAWQRIFSALKVLRDVECSDLFG</sequence>
<dbReference type="EMBL" id="HG721951">
    <property type="protein sequence ID" value="CDJ60889.1"/>
    <property type="molecule type" value="Genomic_DNA"/>
</dbReference>
<keyword evidence="3" id="KW-1185">Reference proteome</keyword>
<protein>
    <submittedName>
        <fullName evidence="2">Uncharacterized protein</fullName>
    </submittedName>
</protein>
<name>U6MEJ6_EIMMA</name>
<reference evidence="2" key="1">
    <citation type="submission" date="2013-10" db="EMBL/GenBank/DDBJ databases">
        <title>Genomic analysis of the causative agents of coccidiosis in chickens.</title>
        <authorList>
            <person name="Reid A.J."/>
            <person name="Blake D."/>
            <person name="Billington K."/>
            <person name="Browne H."/>
            <person name="Dunn M."/>
            <person name="Hung S."/>
            <person name="Kawahara F."/>
            <person name="Miranda-Saavedra D."/>
            <person name="Mourier T."/>
            <person name="Nagra H."/>
            <person name="Otto T.D."/>
            <person name="Rawlings N."/>
            <person name="Sanchez A."/>
            <person name="Sanders M."/>
            <person name="Subramaniam C."/>
            <person name="Tay Y."/>
            <person name="Dear P."/>
            <person name="Doerig C."/>
            <person name="Gruber A."/>
            <person name="Parkinson J."/>
            <person name="Shirley M."/>
            <person name="Wan K.L."/>
            <person name="Berriman M."/>
            <person name="Tomley F."/>
            <person name="Pain A."/>
        </authorList>
    </citation>
    <scope>NUCLEOTIDE SEQUENCE [LARGE SCALE GENOMIC DNA]</scope>
    <source>
        <strain evidence="2">Weybridge</strain>
    </source>
</reference>
<dbReference type="GeneID" id="25337575"/>
<feature type="region of interest" description="Disordered" evidence="1">
    <location>
        <begin position="126"/>
        <end position="163"/>
    </location>
</feature>
<evidence type="ECO:0000313" key="2">
    <source>
        <dbReference type="EMBL" id="CDJ60889.1"/>
    </source>
</evidence>
<dbReference type="VEuPathDB" id="ToxoDB:EMWEY_00035890"/>
<evidence type="ECO:0000256" key="1">
    <source>
        <dbReference type="SAM" id="MobiDB-lite"/>
    </source>
</evidence>
<reference evidence="2" key="2">
    <citation type="submission" date="2013-10" db="EMBL/GenBank/DDBJ databases">
        <authorList>
            <person name="Aslett M."/>
        </authorList>
    </citation>
    <scope>NUCLEOTIDE SEQUENCE [LARGE SCALE GENOMIC DNA]</scope>
    <source>
        <strain evidence="2">Weybridge</strain>
    </source>
</reference>
<evidence type="ECO:0000313" key="3">
    <source>
        <dbReference type="Proteomes" id="UP000030763"/>
    </source>
</evidence>
<dbReference type="OrthoDB" id="191535at2759"/>
<proteinExistence type="predicted"/>
<feature type="compositionally biased region" description="Low complexity" evidence="1">
    <location>
        <begin position="135"/>
        <end position="163"/>
    </location>
</feature>
<feature type="non-terminal residue" evidence="2">
    <location>
        <position position="1"/>
    </location>
</feature>
<organism evidence="2 3">
    <name type="scientific">Eimeria maxima</name>
    <name type="common">Coccidian parasite</name>
    <dbReference type="NCBI Taxonomy" id="5804"/>
    <lineage>
        <taxon>Eukaryota</taxon>
        <taxon>Sar</taxon>
        <taxon>Alveolata</taxon>
        <taxon>Apicomplexa</taxon>
        <taxon>Conoidasida</taxon>
        <taxon>Coccidia</taxon>
        <taxon>Eucoccidiorida</taxon>
        <taxon>Eimeriorina</taxon>
        <taxon>Eimeriidae</taxon>
        <taxon>Eimeria</taxon>
    </lineage>
</organism>
<dbReference type="AlphaFoldDB" id="U6MEJ6"/>
<dbReference type="Proteomes" id="UP000030763">
    <property type="component" value="Unassembled WGS sequence"/>
</dbReference>
<accession>U6MEJ6</accession>
<gene>
    <name evidence="2" type="ORF">EMWEY_00035890</name>
</gene>